<evidence type="ECO:0000313" key="1">
    <source>
        <dbReference type="EMBL" id="ADP02585.1"/>
    </source>
</evidence>
<sequence>MFGFIVMACHISLTTMKLECNWIVKETFTEEKACNVYENSYNLLKGEQFGLCDELKDGAKKGDKTQILYLKK</sequence>
<dbReference type="GeneID" id="11258170"/>
<keyword evidence="2" id="KW-1185">Reference proteome</keyword>
<organism evidence="1 2">
    <name type="scientific">Salmonella phage PVPSE1</name>
    <dbReference type="NCBI Taxonomy" id="889338"/>
    <lineage>
        <taxon>Viruses</taxon>
        <taxon>Duplodnaviria</taxon>
        <taxon>Heunggongvirae</taxon>
        <taxon>Uroviricota</taxon>
        <taxon>Caudoviricetes</taxon>
        <taxon>Vequintavirinae</taxon>
        <taxon>Seunavirus</taxon>
        <taxon>Seunavirus PVPSE1</taxon>
    </lineage>
</organism>
<name>G3BM55_9CAUD</name>
<gene>
    <name evidence="1" type="primary">189</name>
</gene>
<dbReference type="RefSeq" id="YP_004893996.1">
    <property type="nucleotide sequence ID" value="NC_016071.1"/>
</dbReference>
<dbReference type="EMBL" id="GU070616">
    <property type="protein sequence ID" value="ADP02585.1"/>
    <property type="molecule type" value="Genomic_DNA"/>
</dbReference>
<accession>G3BM55</accession>
<dbReference type="OrthoDB" id="21491at10239"/>
<proteinExistence type="predicted"/>
<reference evidence="1 2" key="1">
    <citation type="journal article" date="2011" name="J. Virol.">
        <title>Genomic and proteomic characterization of the broad host range Salmonella phage PVP-SE1 - The creation of a new phage genus.</title>
        <authorList>
            <person name="Santos S.B."/>
            <person name="Kropinski A.M."/>
            <person name="Ceyssens P.J."/>
            <person name="Ackermann H.W."/>
            <person name="Villegas A."/>
            <person name="Lavigne R."/>
            <person name="Krylov V.N."/>
            <person name="Carvalho C.M."/>
            <person name="Ferreira E.C."/>
            <person name="Azeredo J."/>
        </authorList>
    </citation>
    <scope>NUCLEOTIDE SEQUENCE [LARGE SCALE GENOMIC DNA]</scope>
    <source>
        <strain evidence="1">PVP-SE1</strain>
    </source>
</reference>
<protein>
    <submittedName>
        <fullName evidence="1">Uncharacterized protein 189</fullName>
    </submittedName>
</protein>
<dbReference type="Proteomes" id="UP000008530">
    <property type="component" value="Segment"/>
</dbReference>
<evidence type="ECO:0000313" key="2">
    <source>
        <dbReference type="Proteomes" id="UP000008530"/>
    </source>
</evidence>
<dbReference type="KEGG" id="vg:11258170"/>